<proteinExistence type="predicted"/>
<evidence type="ECO:0000313" key="4">
    <source>
        <dbReference type="Proteomes" id="UP001162483"/>
    </source>
</evidence>
<comment type="caution">
    <text evidence="3">The sequence shown here is derived from an EMBL/GenBank/DDBJ whole genome shotgun (WGS) entry which is preliminary data.</text>
</comment>
<evidence type="ECO:0000256" key="2">
    <source>
        <dbReference type="SAM" id="MobiDB-lite"/>
    </source>
</evidence>
<gene>
    <name evidence="3" type="ORF">SPARVUS_LOCUS12527747</name>
</gene>
<feature type="region of interest" description="Disordered" evidence="2">
    <location>
        <begin position="14"/>
        <end position="141"/>
    </location>
</feature>
<keyword evidence="4" id="KW-1185">Reference proteome</keyword>
<feature type="coiled-coil region" evidence="1">
    <location>
        <begin position="331"/>
        <end position="404"/>
    </location>
</feature>
<feature type="compositionally biased region" description="Basic and acidic residues" evidence="2">
    <location>
        <begin position="23"/>
        <end position="32"/>
    </location>
</feature>
<feature type="coiled-coil region" evidence="1">
    <location>
        <begin position="146"/>
        <end position="289"/>
    </location>
</feature>
<feature type="compositionally biased region" description="Polar residues" evidence="2">
    <location>
        <begin position="61"/>
        <end position="85"/>
    </location>
</feature>
<evidence type="ECO:0000256" key="1">
    <source>
        <dbReference type="SAM" id="Coils"/>
    </source>
</evidence>
<reference evidence="3" key="1">
    <citation type="submission" date="2023-05" db="EMBL/GenBank/DDBJ databases">
        <authorList>
            <person name="Stuckert A."/>
        </authorList>
    </citation>
    <scope>NUCLEOTIDE SEQUENCE</scope>
</reference>
<organism evidence="3 4">
    <name type="scientific">Staurois parvus</name>
    <dbReference type="NCBI Taxonomy" id="386267"/>
    <lineage>
        <taxon>Eukaryota</taxon>
        <taxon>Metazoa</taxon>
        <taxon>Chordata</taxon>
        <taxon>Craniata</taxon>
        <taxon>Vertebrata</taxon>
        <taxon>Euteleostomi</taxon>
        <taxon>Amphibia</taxon>
        <taxon>Batrachia</taxon>
        <taxon>Anura</taxon>
        <taxon>Neobatrachia</taxon>
        <taxon>Ranoidea</taxon>
        <taxon>Ranidae</taxon>
        <taxon>Staurois</taxon>
    </lineage>
</organism>
<feature type="compositionally biased region" description="Polar residues" evidence="2">
    <location>
        <begin position="101"/>
        <end position="118"/>
    </location>
</feature>
<name>A0ABN9FRM8_9NEOB</name>
<evidence type="ECO:0000313" key="3">
    <source>
        <dbReference type="EMBL" id="CAI9599016.1"/>
    </source>
</evidence>
<keyword evidence="1" id="KW-0175">Coiled coil</keyword>
<accession>A0ABN9FRM8</accession>
<feature type="compositionally biased region" description="Basic residues" evidence="2">
    <location>
        <begin position="86"/>
        <end position="100"/>
    </location>
</feature>
<dbReference type="Proteomes" id="UP001162483">
    <property type="component" value="Unassembled WGS sequence"/>
</dbReference>
<sequence>MRIKRLEEQISELLKAPQPKLEAALKPKRDTDPTTESDSESEKENKKTSVIKRSKIPAYKNRQTQKQNCHQQSKTLPLTSVSKQNATRKQKNPSPHRKAQRPSSGSSERANTDSTKQVSARLVGPLRSPQRRLEPSVSNSVEESTYRALVQELDQERERRWKAEQLVVKLTENIKELQSQAKEEKDINSMAVHATDRIKELLLKEKNAKCTLQALVHQLKEENERLINKIKQSASKEEEYRQTFRKMEDAVSKLESQRIQQEALEMKHMQEAERKVTASQREMELLRGSVRQHKDKVQQLHELLTSREQAHRMELEARLPLNGPEFQEAVAKELSREEQRHNQQIKEFQEKISVLTQQYVDLEDEFRAALVIEAARFKEVKDGFDNVTAELAEHKEALSRIRLKEKQSASLIHELTTMVKEQKTRIADITKTKLEIIKDLKSKLRSLEMVAEEEKQKNCPNSASKTRKI</sequence>
<protein>
    <submittedName>
        <fullName evidence="3">Uncharacterized protein</fullName>
    </submittedName>
</protein>
<dbReference type="EMBL" id="CATNWA010017235">
    <property type="protein sequence ID" value="CAI9599016.1"/>
    <property type="molecule type" value="Genomic_DNA"/>
</dbReference>